<gene>
    <name evidence="2" type="ORF">BZA70DRAFT_55331</name>
</gene>
<name>A0ABR1FFN7_9ASCO</name>
<comment type="caution">
    <text evidence="2">The sequence shown here is derived from an EMBL/GenBank/DDBJ whole genome shotgun (WGS) entry which is preliminary data.</text>
</comment>
<evidence type="ECO:0008006" key="4">
    <source>
        <dbReference type="Google" id="ProtNLM"/>
    </source>
</evidence>
<organism evidence="2 3">
    <name type="scientific">Myxozyma melibiosi</name>
    <dbReference type="NCBI Taxonomy" id="54550"/>
    <lineage>
        <taxon>Eukaryota</taxon>
        <taxon>Fungi</taxon>
        <taxon>Dikarya</taxon>
        <taxon>Ascomycota</taxon>
        <taxon>Saccharomycotina</taxon>
        <taxon>Lipomycetes</taxon>
        <taxon>Lipomycetales</taxon>
        <taxon>Lipomycetaceae</taxon>
        <taxon>Myxozyma</taxon>
    </lineage>
</organism>
<dbReference type="RefSeq" id="XP_064771610.1">
    <property type="nucleotide sequence ID" value="XM_064915205.1"/>
</dbReference>
<dbReference type="EMBL" id="JBBJBU010000001">
    <property type="protein sequence ID" value="KAK7208577.1"/>
    <property type="molecule type" value="Genomic_DNA"/>
</dbReference>
<evidence type="ECO:0000313" key="2">
    <source>
        <dbReference type="EMBL" id="KAK7208577.1"/>
    </source>
</evidence>
<evidence type="ECO:0000256" key="1">
    <source>
        <dbReference type="SAM" id="SignalP"/>
    </source>
</evidence>
<accession>A0ABR1FFN7</accession>
<keyword evidence="3" id="KW-1185">Reference proteome</keyword>
<keyword evidence="1" id="KW-0732">Signal</keyword>
<dbReference type="Proteomes" id="UP001498771">
    <property type="component" value="Unassembled WGS sequence"/>
</dbReference>
<proteinExistence type="predicted"/>
<evidence type="ECO:0000313" key="3">
    <source>
        <dbReference type="Proteomes" id="UP001498771"/>
    </source>
</evidence>
<feature type="chain" id="PRO_5045594043" description="Secreted protein" evidence="1">
    <location>
        <begin position="26"/>
        <end position="90"/>
    </location>
</feature>
<protein>
    <recommendedName>
        <fullName evidence="4">Secreted protein</fullName>
    </recommendedName>
</protein>
<reference evidence="2 3" key="1">
    <citation type="submission" date="2024-03" db="EMBL/GenBank/DDBJ databases">
        <title>Genome-scale model development and genomic sequencing of the oleaginous clade Lipomyces.</title>
        <authorList>
            <consortium name="Lawrence Berkeley National Laboratory"/>
            <person name="Czajka J.J."/>
            <person name="Han Y."/>
            <person name="Kim J."/>
            <person name="Mondo S.J."/>
            <person name="Hofstad B.A."/>
            <person name="Robles A."/>
            <person name="Haridas S."/>
            <person name="Riley R."/>
            <person name="LaButti K."/>
            <person name="Pangilinan J."/>
            <person name="Andreopoulos W."/>
            <person name="Lipzen A."/>
            <person name="Yan J."/>
            <person name="Wang M."/>
            <person name="Ng V."/>
            <person name="Grigoriev I.V."/>
            <person name="Spatafora J.W."/>
            <person name="Magnuson J.K."/>
            <person name="Baker S.E."/>
            <person name="Pomraning K.R."/>
        </authorList>
    </citation>
    <scope>NUCLEOTIDE SEQUENCE [LARGE SCALE GENOMIC DNA]</scope>
    <source>
        <strain evidence="2 3">Phaff 52-87</strain>
    </source>
</reference>
<dbReference type="GeneID" id="90040717"/>
<feature type="signal peptide" evidence="1">
    <location>
        <begin position="1"/>
        <end position="25"/>
    </location>
</feature>
<sequence length="90" mass="10292">MFYCMLCICSSRFCLIHVLFSLCNAFALLKDFRDLQCARVTTTQRSQPSNHYFPLQSSLFPQTTTLTPNNTPSHNSCTNMFNQITCPDLT</sequence>